<keyword evidence="8" id="KW-0963">Cytoplasm</keyword>
<reference evidence="11 12" key="1">
    <citation type="submission" date="2018-01" db="EMBL/GenBank/DDBJ databases">
        <title>Metagenomic assembled genomes from two thermal pools in the Uzon Caldera, Kamchatka, Russia.</title>
        <authorList>
            <person name="Wilkins L."/>
            <person name="Ettinger C."/>
        </authorList>
    </citation>
    <scope>NUCLEOTIDE SEQUENCE [LARGE SCALE GENOMIC DNA]</scope>
    <source>
        <strain evidence="11">ZAV-15</strain>
    </source>
</reference>
<feature type="binding site" description="in other chain" evidence="8">
    <location>
        <position position="130"/>
    </location>
    <ligand>
        <name>IMP</name>
        <dbReference type="ChEBI" id="CHEBI:58053"/>
        <note>ligand shared between dimeric partners</note>
    </ligand>
</feature>
<name>A0A2N7PLJ9_9BACT</name>
<dbReference type="Pfam" id="PF00709">
    <property type="entry name" value="Adenylsucc_synt"/>
    <property type="match status" value="1"/>
</dbReference>
<dbReference type="UniPathway" id="UPA00075">
    <property type="reaction ID" value="UER00335"/>
</dbReference>
<comment type="cofactor">
    <cofactor evidence="8">
        <name>Mg(2+)</name>
        <dbReference type="ChEBI" id="CHEBI:18420"/>
    </cofactor>
    <text evidence="8">Binds 1 Mg(2+) ion per subunit.</text>
</comment>
<dbReference type="EC" id="6.3.4.4" evidence="8 10"/>
<keyword evidence="7 8" id="KW-0342">GTP-binding</keyword>
<feature type="active site" description="Proton acceptor" evidence="8">
    <location>
        <position position="13"/>
    </location>
</feature>
<comment type="function">
    <text evidence="8">Plays an important role in the de novo pathway of purine nucleotide biosynthesis. Catalyzes the first committed step in the biosynthesis of AMP from IMP.</text>
</comment>
<dbReference type="InterPro" id="IPR027417">
    <property type="entry name" value="P-loop_NTPase"/>
</dbReference>
<feature type="binding site" evidence="8">
    <location>
        <begin position="299"/>
        <end position="305"/>
    </location>
    <ligand>
        <name>substrate</name>
    </ligand>
</feature>
<dbReference type="EMBL" id="PNIE01000001">
    <property type="protein sequence ID" value="PMP64682.1"/>
    <property type="molecule type" value="Genomic_DNA"/>
</dbReference>
<keyword evidence="2 8" id="KW-0436">Ligase</keyword>
<dbReference type="Gene3D" id="3.40.440.10">
    <property type="entry name" value="Adenylosuccinate Synthetase, subunit A, domain 1"/>
    <property type="match status" value="1"/>
</dbReference>
<dbReference type="SMART" id="SM00788">
    <property type="entry name" value="Adenylsucc_synt"/>
    <property type="match status" value="1"/>
</dbReference>
<dbReference type="PANTHER" id="PTHR11846:SF0">
    <property type="entry name" value="ADENYLOSUCCINATE SYNTHETASE"/>
    <property type="match status" value="1"/>
</dbReference>
<feature type="active site" evidence="9">
    <location>
        <position position="141"/>
    </location>
</feature>
<comment type="pathway">
    <text evidence="8 10">Purine metabolism; AMP biosynthesis via de novo pathway; AMP from IMP: step 1/2.</text>
</comment>
<gene>
    <name evidence="8" type="primary">purA</name>
    <name evidence="11" type="ORF">C0197_00025</name>
</gene>
<feature type="binding site" evidence="8">
    <location>
        <begin position="331"/>
        <end position="333"/>
    </location>
    <ligand>
        <name>GTP</name>
        <dbReference type="ChEBI" id="CHEBI:37565"/>
    </ligand>
</feature>
<dbReference type="FunFam" id="3.90.170.10:FF:000001">
    <property type="entry name" value="Adenylosuccinate synthetase"/>
    <property type="match status" value="1"/>
</dbReference>
<feature type="binding site" description="in other chain" evidence="8">
    <location>
        <position position="239"/>
    </location>
    <ligand>
        <name>IMP</name>
        <dbReference type="ChEBI" id="CHEBI:58053"/>
        <note>ligand shared between dimeric partners</note>
    </ligand>
</feature>
<feature type="binding site" evidence="8">
    <location>
        <position position="40"/>
    </location>
    <ligand>
        <name>Mg(2+)</name>
        <dbReference type="ChEBI" id="CHEBI:18420"/>
    </ligand>
</feature>
<evidence type="ECO:0000256" key="6">
    <source>
        <dbReference type="ARBA" id="ARBA00022842"/>
    </source>
</evidence>
<dbReference type="InterPro" id="IPR018220">
    <property type="entry name" value="Adenylosuccin_syn_GTP-bd"/>
</dbReference>
<dbReference type="NCBIfam" id="TIGR00184">
    <property type="entry name" value="purA"/>
    <property type="match status" value="1"/>
</dbReference>
<evidence type="ECO:0000313" key="11">
    <source>
        <dbReference type="EMBL" id="PMP64682.1"/>
    </source>
</evidence>
<dbReference type="GO" id="GO:0046040">
    <property type="term" value="P:IMP metabolic process"/>
    <property type="evidence" value="ECO:0007669"/>
    <property type="project" value="TreeGrafter"/>
</dbReference>
<protein>
    <recommendedName>
        <fullName evidence="8 10">Adenylosuccinate synthetase</fullName>
        <shortName evidence="8">AMPSase</shortName>
        <shortName evidence="8">AdSS</shortName>
        <ecNumber evidence="8 10">6.3.4.4</ecNumber>
    </recommendedName>
    <alternativeName>
        <fullName evidence="8">IMP--aspartate ligase</fullName>
    </alternativeName>
</protein>
<keyword evidence="5 8" id="KW-0658">Purine biosynthesis</keyword>
<keyword evidence="3 8" id="KW-0479">Metal-binding</keyword>
<evidence type="ECO:0000256" key="9">
    <source>
        <dbReference type="PROSITE-ProRule" id="PRU10134"/>
    </source>
</evidence>
<dbReference type="GO" id="GO:0044208">
    <property type="term" value="P:'de novo' AMP biosynthetic process"/>
    <property type="evidence" value="ECO:0007669"/>
    <property type="project" value="UniProtKB-UniRule"/>
</dbReference>
<dbReference type="PROSITE" id="PS00513">
    <property type="entry name" value="ADENYLOSUCCIN_SYN_2"/>
    <property type="match status" value="1"/>
</dbReference>
<feature type="binding site" evidence="8">
    <location>
        <position position="144"/>
    </location>
    <ligand>
        <name>IMP</name>
        <dbReference type="ChEBI" id="CHEBI:58053"/>
        <note>ligand shared between dimeric partners</note>
    </ligand>
</feature>
<dbReference type="InterPro" id="IPR033128">
    <property type="entry name" value="Adenylosuccin_syn_Lys_AS"/>
</dbReference>
<dbReference type="NCBIfam" id="NF002223">
    <property type="entry name" value="PRK01117.1"/>
    <property type="match status" value="1"/>
</dbReference>
<feature type="binding site" evidence="8">
    <location>
        <position position="305"/>
    </location>
    <ligand>
        <name>GTP</name>
        <dbReference type="ChEBI" id="CHEBI:37565"/>
    </ligand>
</feature>
<dbReference type="Proteomes" id="UP000235731">
    <property type="component" value="Unassembled WGS sequence"/>
</dbReference>
<dbReference type="PROSITE" id="PS01266">
    <property type="entry name" value="ADENYLOSUCCIN_SYN_1"/>
    <property type="match status" value="1"/>
</dbReference>
<dbReference type="Gene3D" id="3.90.170.10">
    <property type="entry name" value="Adenylosuccinate Synthetase, subunit A, domain 3"/>
    <property type="match status" value="1"/>
</dbReference>
<feature type="binding site" evidence="8">
    <location>
        <position position="13"/>
    </location>
    <ligand>
        <name>Mg(2+)</name>
        <dbReference type="ChEBI" id="CHEBI:18420"/>
    </ligand>
</feature>
<comment type="catalytic activity">
    <reaction evidence="8 10">
        <text>IMP + L-aspartate + GTP = N(6)-(1,2-dicarboxyethyl)-AMP + GDP + phosphate + 2 H(+)</text>
        <dbReference type="Rhea" id="RHEA:15753"/>
        <dbReference type="ChEBI" id="CHEBI:15378"/>
        <dbReference type="ChEBI" id="CHEBI:29991"/>
        <dbReference type="ChEBI" id="CHEBI:37565"/>
        <dbReference type="ChEBI" id="CHEBI:43474"/>
        <dbReference type="ChEBI" id="CHEBI:57567"/>
        <dbReference type="ChEBI" id="CHEBI:58053"/>
        <dbReference type="ChEBI" id="CHEBI:58189"/>
        <dbReference type="EC" id="6.3.4.4"/>
    </reaction>
</comment>
<feature type="binding site" description="in other chain" evidence="8">
    <location>
        <position position="224"/>
    </location>
    <ligand>
        <name>IMP</name>
        <dbReference type="ChEBI" id="CHEBI:58053"/>
        <note>ligand shared between dimeric partners</note>
    </ligand>
</feature>
<dbReference type="InterPro" id="IPR042111">
    <property type="entry name" value="Adenylosuccinate_synth_dom3"/>
</dbReference>
<feature type="binding site" description="in other chain" evidence="8">
    <location>
        <begin position="38"/>
        <end position="41"/>
    </location>
    <ligand>
        <name>IMP</name>
        <dbReference type="ChEBI" id="CHEBI:58053"/>
        <note>ligand shared between dimeric partners</note>
    </ligand>
</feature>
<dbReference type="CDD" id="cd03108">
    <property type="entry name" value="AdSS"/>
    <property type="match status" value="1"/>
</dbReference>
<feature type="binding site" description="in other chain" evidence="8">
    <location>
        <position position="303"/>
    </location>
    <ligand>
        <name>IMP</name>
        <dbReference type="ChEBI" id="CHEBI:58053"/>
        <note>ligand shared between dimeric partners</note>
    </ligand>
</feature>
<proteinExistence type="inferred from homology"/>
<evidence type="ECO:0000256" key="3">
    <source>
        <dbReference type="ARBA" id="ARBA00022723"/>
    </source>
</evidence>
<dbReference type="InterPro" id="IPR042110">
    <property type="entry name" value="Adenylosuccinate_synth_dom2"/>
</dbReference>
<keyword evidence="6 8" id="KW-0460">Magnesium</keyword>
<feature type="binding site" description="in other chain" evidence="8">
    <location>
        <begin position="13"/>
        <end position="16"/>
    </location>
    <ligand>
        <name>IMP</name>
        <dbReference type="ChEBI" id="CHEBI:58053"/>
        <note>ligand shared between dimeric partners</note>
    </ligand>
</feature>
<organism evidence="11 12">
    <name type="scientific">Caldimicrobium thiodismutans</name>
    <dbReference type="NCBI Taxonomy" id="1653476"/>
    <lineage>
        <taxon>Bacteria</taxon>
        <taxon>Pseudomonadati</taxon>
        <taxon>Thermodesulfobacteriota</taxon>
        <taxon>Thermodesulfobacteria</taxon>
        <taxon>Thermodesulfobacteriales</taxon>
        <taxon>Thermodesulfobacteriaceae</taxon>
        <taxon>Caldimicrobium</taxon>
    </lineage>
</organism>
<sequence>MPTLIVVGTQWGDEGKGKIVDVLTEKADFVVRFQGGNNAGHTLVINQKKFILHLIPSGIFHPHTICVIGNGVVVDPEVIIDEIEKLKKEGLDVSSQKLKISERAHVIMPYHKALDLARESRAKKNKIGTTGRGIGPCYEDKVGRRGFRLIDLTKPDFFREKLKVYLEEKNYYLKYLGAEPLDFKEIYEKYVEYGQYLKPYLTDTSHLLWEAIKQNKNVLFEGAQGTFLDIDYGTYPYVTSSNTLSGNACCGSGLGPTVMNKVLGIVKAYTTRVGEGPFPTELKDELGEYLREKGGEYGATTGRPRRCGWLDLVMVKTAIRLNGISCLAVTKLDVLSGLDTLKVCTAYKIGEKTIESFPSTLDELSQVTPVYEEFPGWKENLSHVKSYNDLPKAAKNYLKNIETYLGVPIKIVSTGPSRENCLFLEEKSLF</sequence>
<evidence type="ECO:0000256" key="2">
    <source>
        <dbReference type="ARBA" id="ARBA00022598"/>
    </source>
</evidence>
<comment type="similarity">
    <text evidence="8 10">Belongs to the adenylosuccinate synthetase family.</text>
</comment>
<feature type="binding site" evidence="8">
    <location>
        <begin position="40"/>
        <end position="42"/>
    </location>
    <ligand>
        <name>GTP</name>
        <dbReference type="ChEBI" id="CHEBI:37565"/>
    </ligand>
</feature>
<dbReference type="Gene3D" id="1.10.300.10">
    <property type="entry name" value="Adenylosuccinate Synthetase, subunit A, domain 2"/>
    <property type="match status" value="1"/>
</dbReference>
<evidence type="ECO:0000313" key="12">
    <source>
        <dbReference type="Proteomes" id="UP000235731"/>
    </source>
</evidence>
<dbReference type="GO" id="GO:0005525">
    <property type="term" value="F:GTP binding"/>
    <property type="evidence" value="ECO:0007669"/>
    <property type="project" value="UniProtKB-UniRule"/>
</dbReference>
<evidence type="ECO:0000256" key="5">
    <source>
        <dbReference type="ARBA" id="ARBA00022755"/>
    </source>
</evidence>
<dbReference type="FunFam" id="1.10.300.10:FF:000001">
    <property type="entry name" value="Adenylosuccinate synthetase"/>
    <property type="match status" value="1"/>
</dbReference>
<dbReference type="GO" id="GO:0000287">
    <property type="term" value="F:magnesium ion binding"/>
    <property type="evidence" value="ECO:0007669"/>
    <property type="project" value="UniProtKB-UniRule"/>
</dbReference>
<keyword evidence="4 8" id="KW-0547">Nucleotide-binding</keyword>
<dbReference type="AlphaFoldDB" id="A0A2N7PLJ9"/>
<evidence type="ECO:0000256" key="4">
    <source>
        <dbReference type="ARBA" id="ARBA00022741"/>
    </source>
</evidence>
<dbReference type="SUPFAM" id="SSF52540">
    <property type="entry name" value="P-loop containing nucleoside triphosphate hydrolases"/>
    <property type="match status" value="1"/>
</dbReference>
<dbReference type="HAMAP" id="MF_00011">
    <property type="entry name" value="Adenylosucc_synth"/>
    <property type="match status" value="1"/>
</dbReference>
<evidence type="ECO:0000256" key="8">
    <source>
        <dbReference type="HAMAP-Rule" id="MF_00011"/>
    </source>
</evidence>
<feature type="binding site" evidence="8">
    <location>
        <begin position="12"/>
        <end position="18"/>
    </location>
    <ligand>
        <name>GTP</name>
        <dbReference type="ChEBI" id="CHEBI:37565"/>
    </ligand>
</feature>
<feature type="binding site" evidence="8">
    <location>
        <begin position="413"/>
        <end position="415"/>
    </location>
    <ligand>
        <name>GTP</name>
        <dbReference type="ChEBI" id="CHEBI:37565"/>
    </ligand>
</feature>
<comment type="subunit">
    <text evidence="1 8">Homodimer.</text>
</comment>
<accession>A0A2N7PLJ9</accession>
<feature type="active site" description="Proton donor" evidence="8">
    <location>
        <position position="41"/>
    </location>
</feature>
<dbReference type="GO" id="GO:0004019">
    <property type="term" value="F:adenylosuccinate synthase activity"/>
    <property type="evidence" value="ECO:0007669"/>
    <property type="project" value="UniProtKB-UniRule"/>
</dbReference>
<evidence type="ECO:0000256" key="10">
    <source>
        <dbReference type="RuleBase" id="RU000520"/>
    </source>
</evidence>
<dbReference type="InterPro" id="IPR042109">
    <property type="entry name" value="Adenylosuccinate_synth_dom1"/>
</dbReference>
<evidence type="ECO:0000256" key="7">
    <source>
        <dbReference type="ARBA" id="ARBA00023134"/>
    </source>
</evidence>
<comment type="subcellular location">
    <subcellularLocation>
        <location evidence="8">Cytoplasm</location>
    </subcellularLocation>
</comment>
<comment type="caution">
    <text evidence="11">The sequence shown here is derived from an EMBL/GenBank/DDBJ whole genome shotgun (WGS) entry which is preliminary data.</text>
</comment>
<dbReference type="PANTHER" id="PTHR11846">
    <property type="entry name" value="ADENYLOSUCCINATE SYNTHETASE"/>
    <property type="match status" value="1"/>
</dbReference>
<dbReference type="GO" id="GO:0005737">
    <property type="term" value="C:cytoplasm"/>
    <property type="evidence" value="ECO:0007669"/>
    <property type="project" value="UniProtKB-SubCell"/>
</dbReference>
<evidence type="ECO:0000256" key="1">
    <source>
        <dbReference type="ARBA" id="ARBA00011738"/>
    </source>
</evidence>
<dbReference type="InterPro" id="IPR001114">
    <property type="entry name" value="Adenylosuccinate_synthetase"/>
</dbReference>